<accession>A0A2R6A959</accession>
<keyword evidence="4 6" id="KW-1133">Transmembrane helix</keyword>
<evidence type="ECO:0000313" key="8">
    <source>
        <dbReference type="Proteomes" id="UP000240880"/>
    </source>
</evidence>
<keyword evidence="5 6" id="KW-0472">Membrane</keyword>
<dbReference type="InterPro" id="IPR002293">
    <property type="entry name" value="AA/rel_permease1"/>
</dbReference>
<feature type="transmembrane region" description="Helical" evidence="6">
    <location>
        <begin position="243"/>
        <end position="268"/>
    </location>
</feature>
<feature type="transmembrane region" description="Helical" evidence="6">
    <location>
        <begin position="463"/>
        <end position="480"/>
    </location>
</feature>
<evidence type="ECO:0000256" key="2">
    <source>
        <dbReference type="ARBA" id="ARBA00022475"/>
    </source>
</evidence>
<dbReference type="GO" id="GO:0005886">
    <property type="term" value="C:plasma membrane"/>
    <property type="evidence" value="ECO:0007669"/>
    <property type="project" value="UniProtKB-SubCell"/>
</dbReference>
<feature type="transmembrane region" description="Helical" evidence="6">
    <location>
        <begin position="120"/>
        <end position="141"/>
    </location>
</feature>
<evidence type="ECO:0000256" key="5">
    <source>
        <dbReference type="ARBA" id="ARBA00023136"/>
    </source>
</evidence>
<keyword evidence="2" id="KW-1003">Cell membrane</keyword>
<dbReference type="Proteomes" id="UP000240880">
    <property type="component" value="Unassembled WGS sequence"/>
</dbReference>
<feature type="transmembrane region" description="Helical" evidence="6">
    <location>
        <begin position="54"/>
        <end position="72"/>
    </location>
</feature>
<comment type="subcellular location">
    <subcellularLocation>
        <location evidence="1">Cell membrane</location>
        <topology evidence="1">Multi-pass membrane protein</topology>
    </subcellularLocation>
</comment>
<evidence type="ECO:0000256" key="4">
    <source>
        <dbReference type="ARBA" id="ARBA00022989"/>
    </source>
</evidence>
<feature type="transmembrane region" description="Helical" evidence="6">
    <location>
        <begin position="395"/>
        <end position="416"/>
    </location>
</feature>
<feature type="transmembrane region" description="Helical" evidence="6">
    <location>
        <begin position="336"/>
        <end position="362"/>
    </location>
</feature>
<keyword evidence="3 6" id="KW-0812">Transmembrane</keyword>
<reference evidence="7 8" key="1">
    <citation type="submission" date="2017-04" db="EMBL/GenBank/DDBJ databases">
        <title>Novel microbial lineages endemic to geothermal iron-oxide mats fill important gaps in the evolutionary history of Archaea.</title>
        <authorList>
            <person name="Jay Z.J."/>
            <person name="Beam J.P."/>
            <person name="Dlakic M."/>
            <person name="Rusch D.B."/>
            <person name="Kozubal M.A."/>
            <person name="Inskeep W.P."/>
        </authorList>
    </citation>
    <scope>NUCLEOTIDE SEQUENCE [LARGE SCALE GENOMIC DNA]</scope>
    <source>
        <strain evidence="7">OSP_D</strain>
    </source>
</reference>
<name>A0A2R6A959_9ARCH</name>
<evidence type="ECO:0008006" key="9">
    <source>
        <dbReference type="Google" id="ProtNLM"/>
    </source>
</evidence>
<feature type="transmembrane region" description="Helical" evidence="6">
    <location>
        <begin position="280"/>
        <end position="302"/>
    </location>
</feature>
<dbReference type="PIRSF" id="PIRSF006060">
    <property type="entry name" value="AA_transporter"/>
    <property type="match status" value="1"/>
</dbReference>
<feature type="transmembrane region" description="Helical" evidence="6">
    <location>
        <begin position="147"/>
        <end position="169"/>
    </location>
</feature>
<feature type="transmembrane region" description="Helical" evidence="6">
    <location>
        <begin position="92"/>
        <end position="113"/>
    </location>
</feature>
<evidence type="ECO:0000256" key="3">
    <source>
        <dbReference type="ARBA" id="ARBA00022692"/>
    </source>
</evidence>
<feature type="transmembrane region" description="Helical" evidence="6">
    <location>
        <begin position="24"/>
        <end position="42"/>
    </location>
</feature>
<dbReference type="AlphaFoldDB" id="A0A2R6A959"/>
<sequence>MHKSVGVFVREATGLVKTLSLKDVFMFNVFFTSFFLALVFVYEDAILEGAGVNLVPGLLLSTLIIALQVMTYATLSVAMPRSGGDYVWVSRILSPSLGFIVSWSWVVWLAFWIGFGANTLATIGLSSILATLGLATSNQALVSASQIVSTQTSALVIGSVVIALFATLVITGMRAYVKVQLAAFILGVVGTIIGFGYLSAISHSTYVSVFNKVMAPYTSNSNTYDFIISQATKNGWTPPTTTISLIGMLSVLPSAFIAIPWVQGSAFIGSEIRNVKRSQIFGMLLALLFVGGVTAAIAFVLVQKVGLNFLSAFSYLEYTNSSAISSVPLLPFVNSISFVVLTNPVLNVLAGVGFVLLGWMYIAQNMINDSRIIFAWSFDRLLPERFASVSERFHTPVLATILVSVLGWVFLVLITFEPALSVVSSMFAFNFVMFIVGSAALLFPFIKKQLFESSPVSWKLGKLPVLSLFGLGTILLNAWAAYNYLVNPVYGVNTPISEELVVAVIITGIVAYAFAKLYAKRKGIDTSSVFKEIPPD</sequence>
<evidence type="ECO:0000256" key="1">
    <source>
        <dbReference type="ARBA" id="ARBA00004651"/>
    </source>
</evidence>
<dbReference type="InterPro" id="IPR050367">
    <property type="entry name" value="APC_superfamily"/>
</dbReference>
<comment type="caution">
    <text evidence="7">The sequence shown here is derived from an EMBL/GenBank/DDBJ whole genome shotgun (WGS) entry which is preliminary data.</text>
</comment>
<organism evidence="7 8">
    <name type="scientific">Candidatus Marsarchaeota G1 archaeon OSP_D</name>
    <dbReference type="NCBI Taxonomy" id="1978155"/>
    <lineage>
        <taxon>Archaea</taxon>
        <taxon>Candidatus Marsarchaeota</taxon>
        <taxon>Candidatus Marsarchaeota group 1</taxon>
    </lineage>
</organism>
<protein>
    <recommendedName>
        <fullName evidence="9">Amino acid permease/ SLC12A domain-containing protein</fullName>
    </recommendedName>
</protein>
<feature type="transmembrane region" description="Helical" evidence="6">
    <location>
        <begin position="500"/>
        <end position="519"/>
    </location>
</feature>
<dbReference type="Gene3D" id="1.20.1740.10">
    <property type="entry name" value="Amino acid/polyamine transporter I"/>
    <property type="match status" value="1"/>
</dbReference>
<evidence type="ECO:0000313" key="7">
    <source>
        <dbReference type="EMBL" id="PSN82899.1"/>
    </source>
</evidence>
<feature type="transmembrane region" description="Helical" evidence="6">
    <location>
        <begin position="422"/>
        <end position="443"/>
    </location>
</feature>
<proteinExistence type="predicted"/>
<gene>
    <name evidence="7" type="ORF">B9Q01_06620</name>
</gene>
<feature type="transmembrane region" description="Helical" evidence="6">
    <location>
        <begin position="181"/>
        <end position="201"/>
    </location>
</feature>
<dbReference type="PANTHER" id="PTHR42770:SF7">
    <property type="entry name" value="MEMBRANE PROTEIN"/>
    <property type="match status" value="1"/>
</dbReference>
<dbReference type="EMBL" id="NEXC01000046">
    <property type="protein sequence ID" value="PSN82899.1"/>
    <property type="molecule type" value="Genomic_DNA"/>
</dbReference>
<dbReference type="PANTHER" id="PTHR42770">
    <property type="entry name" value="AMINO ACID TRANSPORTER-RELATED"/>
    <property type="match status" value="1"/>
</dbReference>
<evidence type="ECO:0000256" key="6">
    <source>
        <dbReference type="SAM" id="Phobius"/>
    </source>
</evidence>
<dbReference type="Pfam" id="PF13520">
    <property type="entry name" value="AA_permease_2"/>
    <property type="match status" value="1"/>
</dbReference>
<dbReference type="GO" id="GO:0022857">
    <property type="term" value="F:transmembrane transporter activity"/>
    <property type="evidence" value="ECO:0007669"/>
    <property type="project" value="InterPro"/>
</dbReference>